<dbReference type="AlphaFoldDB" id="A0A2G8S437"/>
<sequence length="159" mass="17534">MVSQSQNVIDHVDSWPYLDQDPFADPVLPNVRGAEPTVHPSPHARDNLVTVPTPAASIRSSVDRMSMTTSSTLPPSYCTHRPTYRTASDVLFSSHERIRNTARTAAGGHGPTSYQAWTDRRSRHHPRKSVDGGVRLEGGPVDLATGRGSEQPPRYREKL</sequence>
<feature type="region of interest" description="Disordered" evidence="1">
    <location>
        <begin position="55"/>
        <end position="80"/>
    </location>
</feature>
<comment type="caution">
    <text evidence="2">The sequence shown here is derived from an EMBL/GenBank/DDBJ whole genome shotgun (WGS) entry which is preliminary data.</text>
</comment>
<dbReference type="EMBL" id="AYKW01000023">
    <property type="protein sequence ID" value="PIL28505.1"/>
    <property type="molecule type" value="Genomic_DNA"/>
</dbReference>
<feature type="region of interest" description="Disordered" evidence="1">
    <location>
        <begin position="95"/>
        <end position="159"/>
    </location>
</feature>
<gene>
    <name evidence="2" type="ORF">GSI_08543</name>
</gene>
<proteinExistence type="predicted"/>
<keyword evidence="3" id="KW-1185">Reference proteome</keyword>
<organism evidence="2 3">
    <name type="scientific">Ganoderma sinense ZZ0214-1</name>
    <dbReference type="NCBI Taxonomy" id="1077348"/>
    <lineage>
        <taxon>Eukaryota</taxon>
        <taxon>Fungi</taxon>
        <taxon>Dikarya</taxon>
        <taxon>Basidiomycota</taxon>
        <taxon>Agaricomycotina</taxon>
        <taxon>Agaricomycetes</taxon>
        <taxon>Polyporales</taxon>
        <taxon>Polyporaceae</taxon>
        <taxon>Ganoderma</taxon>
    </lineage>
</organism>
<accession>A0A2G8S437</accession>
<dbReference type="Proteomes" id="UP000230002">
    <property type="component" value="Unassembled WGS sequence"/>
</dbReference>
<reference evidence="2 3" key="1">
    <citation type="journal article" date="2015" name="Sci. Rep.">
        <title>Chromosome-level genome map provides insights into diverse defense mechanisms in the medicinal fungus Ganoderma sinense.</title>
        <authorList>
            <person name="Zhu Y."/>
            <person name="Xu J."/>
            <person name="Sun C."/>
            <person name="Zhou S."/>
            <person name="Xu H."/>
            <person name="Nelson D.R."/>
            <person name="Qian J."/>
            <person name="Song J."/>
            <person name="Luo H."/>
            <person name="Xiang L."/>
            <person name="Li Y."/>
            <person name="Xu Z."/>
            <person name="Ji A."/>
            <person name="Wang L."/>
            <person name="Lu S."/>
            <person name="Hayward A."/>
            <person name="Sun W."/>
            <person name="Li X."/>
            <person name="Schwartz D.C."/>
            <person name="Wang Y."/>
            <person name="Chen S."/>
        </authorList>
    </citation>
    <scope>NUCLEOTIDE SEQUENCE [LARGE SCALE GENOMIC DNA]</scope>
    <source>
        <strain evidence="2 3">ZZ0214-1</strain>
    </source>
</reference>
<evidence type="ECO:0000313" key="2">
    <source>
        <dbReference type="EMBL" id="PIL28505.1"/>
    </source>
</evidence>
<evidence type="ECO:0000256" key="1">
    <source>
        <dbReference type="SAM" id="MobiDB-lite"/>
    </source>
</evidence>
<evidence type="ECO:0000313" key="3">
    <source>
        <dbReference type="Proteomes" id="UP000230002"/>
    </source>
</evidence>
<protein>
    <submittedName>
        <fullName evidence="2">Uncharacterized protein</fullName>
    </submittedName>
</protein>
<name>A0A2G8S437_9APHY</name>